<evidence type="ECO:0000313" key="2">
    <source>
        <dbReference type="Proteomes" id="UP000789860"/>
    </source>
</evidence>
<gene>
    <name evidence="1" type="ORF">SCALOS_LOCUS10463</name>
</gene>
<proteinExistence type="predicted"/>
<dbReference type="Proteomes" id="UP000789860">
    <property type="component" value="Unassembled WGS sequence"/>
</dbReference>
<accession>A0ACA9PAC5</accession>
<sequence>MSSSNKKLTKRQQKALAFQKNRRQKFKKQVTDNNNGGENDLIEEQLVGNEIVNPEKSIKRKHIKEVGELKEIEKEKYKNKNYLDRGFNM</sequence>
<organism evidence="1 2">
    <name type="scientific">Scutellospora calospora</name>
    <dbReference type="NCBI Taxonomy" id="85575"/>
    <lineage>
        <taxon>Eukaryota</taxon>
        <taxon>Fungi</taxon>
        <taxon>Fungi incertae sedis</taxon>
        <taxon>Mucoromycota</taxon>
        <taxon>Glomeromycotina</taxon>
        <taxon>Glomeromycetes</taxon>
        <taxon>Diversisporales</taxon>
        <taxon>Gigasporaceae</taxon>
        <taxon>Scutellospora</taxon>
    </lineage>
</organism>
<reference evidence="1" key="1">
    <citation type="submission" date="2021-06" db="EMBL/GenBank/DDBJ databases">
        <authorList>
            <person name="Kallberg Y."/>
            <person name="Tangrot J."/>
            <person name="Rosling A."/>
        </authorList>
    </citation>
    <scope>NUCLEOTIDE SEQUENCE</scope>
    <source>
        <strain evidence="1">AU212A</strain>
    </source>
</reference>
<name>A0ACA9PAC5_9GLOM</name>
<keyword evidence="2" id="KW-1185">Reference proteome</keyword>
<feature type="non-terminal residue" evidence="1">
    <location>
        <position position="89"/>
    </location>
</feature>
<dbReference type="EMBL" id="CAJVPM010039140">
    <property type="protein sequence ID" value="CAG8700058.1"/>
    <property type="molecule type" value="Genomic_DNA"/>
</dbReference>
<protein>
    <submittedName>
        <fullName evidence="1">9672_t:CDS:1</fullName>
    </submittedName>
</protein>
<comment type="caution">
    <text evidence="1">The sequence shown here is derived from an EMBL/GenBank/DDBJ whole genome shotgun (WGS) entry which is preliminary data.</text>
</comment>
<evidence type="ECO:0000313" key="1">
    <source>
        <dbReference type="EMBL" id="CAG8700058.1"/>
    </source>
</evidence>